<dbReference type="EC" id="3.5.1.49" evidence="1"/>
<proteinExistence type="predicted"/>
<dbReference type="PANTHER" id="PTHR31891:SF1">
    <property type="entry name" value="FORMAMIDASE C869.04-RELATED"/>
    <property type="match status" value="1"/>
</dbReference>
<protein>
    <submittedName>
        <fullName evidence="1">Formamidase</fullName>
        <ecNumber evidence="1">3.5.1.49</ecNumber>
    </submittedName>
</protein>
<dbReference type="Pfam" id="PF03069">
    <property type="entry name" value="FmdA_AmdA"/>
    <property type="match status" value="1"/>
</dbReference>
<dbReference type="KEGG" id="ahal:FTX54_005195"/>
<keyword evidence="1" id="KW-0378">Hydrolase</keyword>
<name>A0A5C7FFQ6_9BACI</name>
<reference evidence="1 2" key="1">
    <citation type="submission" date="2024-01" db="EMBL/GenBank/DDBJ databases">
        <title>Complete Genome Sequence of Alkalicoccus halolimnae BZ-SZ-XJ29T, a Moderately Halophilic Bacterium Isolated from a Salt Lake.</title>
        <authorList>
            <person name="Zhao B."/>
        </authorList>
    </citation>
    <scope>NUCLEOTIDE SEQUENCE [LARGE SCALE GENOMIC DNA]</scope>
    <source>
        <strain evidence="1 2">BZ-SZ-XJ29</strain>
    </source>
</reference>
<dbReference type="OrthoDB" id="9811740at2"/>
<accession>A0A5C7FFQ6</accession>
<dbReference type="Proteomes" id="UP000321816">
    <property type="component" value="Chromosome"/>
</dbReference>
<dbReference type="Gene3D" id="2.60.120.580">
    <property type="entry name" value="Acetamidase/Formamidase-like domains"/>
    <property type="match status" value="1"/>
</dbReference>
<dbReference type="EMBL" id="CP144914">
    <property type="protein sequence ID" value="WWD80960.1"/>
    <property type="molecule type" value="Genomic_DNA"/>
</dbReference>
<dbReference type="SUPFAM" id="SSF141130">
    <property type="entry name" value="Acetamidase/Formamidase-like"/>
    <property type="match status" value="1"/>
</dbReference>
<dbReference type="PANTHER" id="PTHR31891">
    <property type="entry name" value="FORMAMIDASE C869.04-RELATED"/>
    <property type="match status" value="1"/>
</dbReference>
<dbReference type="Gene3D" id="3.10.28.20">
    <property type="entry name" value="Acetamidase/Formamidase-like domains"/>
    <property type="match status" value="1"/>
</dbReference>
<dbReference type="GO" id="GO:0004328">
    <property type="term" value="F:formamidase activity"/>
    <property type="evidence" value="ECO:0007669"/>
    <property type="project" value="UniProtKB-EC"/>
</dbReference>
<evidence type="ECO:0000313" key="2">
    <source>
        <dbReference type="Proteomes" id="UP000321816"/>
    </source>
</evidence>
<dbReference type="AlphaFoldDB" id="A0A5C7FFQ6"/>
<sequence>MPKTRFKIDLNKKMDQQEMPGHNRWHPDIPAVFSADPGESFRMECLDWTDGQIANNDDVSDIKNVNLKRVHVLSGPVHVNGVSPGDLLVVDILDIGTFPEAEWGFNGIFAHENGGGFLTAHFPEAAKSIWEFNGIYASSRHVPGVSFPGLIHPGLIGTAPSHELLNEWNKREKELVDHDPQRVPPYAELPDIDSAVIGNVKGEQFDKIAKEGARTVPPRENGGNCDIKNLTRGSRVYFPVFVEGGKLSVGDLHFSQGDGEISFCGGIEIPGWIDLKVDVIKGGMEKYQIKSNPVFRTSPVEPHFTDYIVFEGVSVNEHSGQQHYLDAHLAYKRACLNAIDYMKTLGYTGEQAYMLLSTAPVEGRVSGIVDIPNACCTVAIPKDIFDKDPFPEK</sequence>
<dbReference type="RefSeq" id="WP_147804010.1">
    <property type="nucleotide sequence ID" value="NZ_CP144914.1"/>
</dbReference>
<gene>
    <name evidence="1" type="primary">fmdA</name>
    <name evidence="1" type="ORF">FTX54_005195</name>
</gene>
<dbReference type="InterPro" id="IPR004304">
    <property type="entry name" value="FmdA_AmdA"/>
</dbReference>
<dbReference type="InterPro" id="IPR054833">
    <property type="entry name" value="FormamaseFmdA"/>
</dbReference>
<evidence type="ECO:0000313" key="1">
    <source>
        <dbReference type="EMBL" id="WWD80960.1"/>
    </source>
</evidence>
<dbReference type="NCBIfam" id="NF045496">
    <property type="entry name" value="FormamaseFmdA"/>
    <property type="match status" value="1"/>
</dbReference>
<keyword evidence="2" id="KW-1185">Reference proteome</keyword>
<organism evidence="1 2">
    <name type="scientific">Alkalicoccus halolimnae</name>
    <dbReference type="NCBI Taxonomy" id="1667239"/>
    <lineage>
        <taxon>Bacteria</taxon>
        <taxon>Bacillati</taxon>
        <taxon>Bacillota</taxon>
        <taxon>Bacilli</taxon>
        <taxon>Bacillales</taxon>
        <taxon>Bacillaceae</taxon>
        <taxon>Alkalicoccus</taxon>
    </lineage>
</organism>